<keyword evidence="2" id="KW-1185">Reference proteome</keyword>
<evidence type="ECO:0000313" key="2">
    <source>
        <dbReference type="Proteomes" id="UP001338309"/>
    </source>
</evidence>
<accession>A0ABQ6PST5</accession>
<protein>
    <recommendedName>
        <fullName evidence="3">GLPGLI family protein</fullName>
    </recommendedName>
</protein>
<sequence>MKVSLRLLILLSFLTQFSCTQSSEQQAQVLLEKSIEAHGGQEAWENITQLKFRKWTRLLDENGNVESELDQWYEFRFKPFFEGKITWEKDSIEHMISWDGAKIRYQMGGNEVQNEGFLAAKKKDFDAAFYTVAQPWKLMDEGGKLIYEGKKTLENGSEVEAIRVDYGPDSDIWWYFFDPATFLMVGNEVQLKDHRSLVYDLSEENVGGLKLHGKRESWRVDEKGQRVFLRAEYKYSEYQIEKQ</sequence>
<gene>
    <name evidence="1" type="ORF">Aconfl_36720</name>
</gene>
<organism evidence="1 2">
    <name type="scientific">Algoriphagus confluentis</name>
    <dbReference type="NCBI Taxonomy" id="1697556"/>
    <lineage>
        <taxon>Bacteria</taxon>
        <taxon>Pseudomonadati</taxon>
        <taxon>Bacteroidota</taxon>
        <taxon>Cytophagia</taxon>
        <taxon>Cytophagales</taxon>
        <taxon>Cyclobacteriaceae</taxon>
        <taxon>Algoriphagus</taxon>
    </lineage>
</organism>
<reference evidence="1 2" key="1">
    <citation type="submission" date="2023-08" db="EMBL/GenBank/DDBJ databases">
        <title>Draft genome sequence of Algoriphagus confluentis.</title>
        <authorList>
            <person name="Takatani N."/>
            <person name="Hosokawa M."/>
            <person name="Sawabe T."/>
        </authorList>
    </citation>
    <scope>NUCLEOTIDE SEQUENCE [LARGE SCALE GENOMIC DNA]</scope>
    <source>
        <strain evidence="1 2">NBRC 111222</strain>
    </source>
</reference>
<comment type="caution">
    <text evidence="1">The sequence shown here is derived from an EMBL/GenBank/DDBJ whole genome shotgun (WGS) entry which is preliminary data.</text>
</comment>
<name>A0ABQ6PST5_9BACT</name>
<dbReference type="RefSeq" id="WP_338225735.1">
    <property type="nucleotide sequence ID" value="NZ_BTPD01000014.1"/>
</dbReference>
<dbReference type="Proteomes" id="UP001338309">
    <property type="component" value="Unassembled WGS sequence"/>
</dbReference>
<dbReference type="EMBL" id="BTPD01000014">
    <property type="protein sequence ID" value="GMQ31029.1"/>
    <property type="molecule type" value="Genomic_DNA"/>
</dbReference>
<evidence type="ECO:0008006" key="3">
    <source>
        <dbReference type="Google" id="ProtNLM"/>
    </source>
</evidence>
<evidence type="ECO:0000313" key="1">
    <source>
        <dbReference type="EMBL" id="GMQ31029.1"/>
    </source>
</evidence>
<proteinExistence type="predicted"/>